<evidence type="ECO:0000313" key="2">
    <source>
        <dbReference type="EMBL" id="KAB1064289.1"/>
    </source>
</evidence>
<evidence type="ECO:0000313" key="3">
    <source>
        <dbReference type="Proteomes" id="UP000435357"/>
    </source>
</evidence>
<keyword evidence="3" id="KW-1185">Reference proteome</keyword>
<dbReference type="Pfam" id="PF20243">
    <property type="entry name" value="MbnP"/>
    <property type="match status" value="1"/>
</dbReference>
<dbReference type="EMBL" id="WACR01000005">
    <property type="protein sequence ID" value="KAB1064289.1"/>
    <property type="molecule type" value="Genomic_DNA"/>
</dbReference>
<feature type="domain" description="Copper-binding protein MbnP-like" evidence="1">
    <location>
        <begin position="47"/>
        <end position="234"/>
    </location>
</feature>
<dbReference type="InterPro" id="IPR046863">
    <property type="entry name" value="MbnP-like_dom"/>
</dbReference>
<organism evidence="2 3">
    <name type="scientific">Salibacter halophilus</name>
    <dbReference type="NCBI Taxonomy" id="1803916"/>
    <lineage>
        <taxon>Bacteria</taxon>
        <taxon>Pseudomonadati</taxon>
        <taxon>Bacteroidota</taxon>
        <taxon>Flavobacteriia</taxon>
        <taxon>Flavobacteriales</taxon>
        <taxon>Salibacteraceae</taxon>
        <taxon>Salibacter</taxon>
    </lineage>
</organism>
<sequence>MKTDRLNFKKYLLLFGAAIVLTGVGISCNNDNDDDDDNNNPQPVQKGQVTVNFELEYNDAPMNFDEKYDYNNEYEFNLTKLQFYLSDIGGINQSGKKKIGKDIEFIDMSPYATRYNNTVTFDLPVGTYTQVRFDQGVKDELNSADPADYGPEHPLHNSNTMYWTWKTMYIFQKAEGFAYTQNDTVSWLYHTGTTDLYREGVEVDRSFDVKKGENTDITIMINFNKILNSNAELDFINDGQSHTMDNMPAAKDFVNNFEIAFE</sequence>
<dbReference type="AlphaFoldDB" id="A0A6N6M4A2"/>
<dbReference type="RefSeq" id="WP_151167295.1">
    <property type="nucleotide sequence ID" value="NZ_WACR01000005.1"/>
</dbReference>
<comment type="caution">
    <text evidence="2">The sequence shown here is derived from an EMBL/GenBank/DDBJ whole genome shotgun (WGS) entry which is preliminary data.</text>
</comment>
<dbReference type="Proteomes" id="UP000435357">
    <property type="component" value="Unassembled WGS sequence"/>
</dbReference>
<protein>
    <recommendedName>
        <fullName evidence="1">Copper-binding protein MbnP-like domain-containing protein</fullName>
    </recommendedName>
</protein>
<reference evidence="2 3" key="1">
    <citation type="submission" date="2019-09" db="EMBL/GenBank/DDBJ databases">
        <title>Genomes of Cryomorphaceae.</title>
        <authorList>
            <person name="Bowman J.P."/>
        </authorList>
    </citation>
    <scope>NUCLEOTIDE SEQUENCE [LARGE SCALE GENOMIC DNA]</scope>
    <source>
        <strain evidence="2 3">KCTC 52047</strain>
    </source>
</reference>
<proteinExistence type="predicted"/>
<dbReference type="PROSITE" id="PS51257">
    <property type="entry name" value="PROKAR_LIPOPROTEIN"/>
    <property type="match status" value="1"/>
</dbReference>
<name>A0A6N6M4A2_9FLAO</name>
<accession>A0A6N6M4A2</accession>
<gene>
    <name evidence="2" type="ORF">F3059_06200</name>
</gene>
<dbReference type="OrthoDB" id="1422031at2"/>
<evidence type="ECO:0000259" key="1">
    <source>
        <dbReference type="Pfam" id="PF20243"/>
    </source>
</evidence>